<evidence type="ECO:0000313" key="5">
    <source>
        <dbReference type="WormBase" id="SRAE_X000002100"/>
    </source>
</evidence>
<evidence type="ECO:0000313" key="3">
    <source>
        <dbReference type="Proteomes" id="UP000035682"/>
    </source>
</evidence>
<reference evidence="2 3" key="1">
    <citation type="submission" date="2014-09" db="EMBL/GenBank/DDBJ databases">
        <authorList>
            <person name="Martin A.A."/>
        </authorList>
    </citation>
    <scope>NUCLEOTIDE SEQUENCE</scope>
    <source>
        <strain evidence="3">ED321</strain>
        <strain evidence="2">ED321 Heterogonic</strain>
    </source>
</reference>
<dbReference type="Proteomes" id="UP000035682">
    <property type="component" value="Unplaced"/>
</dbReference>
<evidence type="ECO:0000313" key="2">
    <source>
        <dbReference type="EMBL" id="CEF70690.1"/>
    </source>
</evidence>
<dbReference type="WormBase" id="SRAE_X000002100">
    <property type="protein sequence ID" value="SRP02224"/>
    <property type="gene ID" value="WBGene00265575"/>
</dbReference>
<evidence type="ECO:0000256" key="1">
    <source>
        <dbReference type="SAM" id="MobiDB-lite"/>
    </source>
</evidence>
<dbReference type="CTD" id="36383068"/>
<reference evidence="4" key="2">
    <citation type="submission" date="2020-12" db="UniProtKB">
        <authorList>
            <consortium name="WormBaseParasite"/>
        </authorList>
    </citation>
    <scope>IDENTIFICATION</scope>
</reference>
<proteinExistence type="predicted"/>
<dbReference type="EMBL" id="LN609530">
    <property type="protein sequence ID" value="CEF70690.1"/>
    <property type="molecule type" value="Genomic_DNA"/>
</dbReference>
<dbReference type="WBParaSite" id="SRAE_X000002100.1">
    <property type="protein sequence ID" value="SRAE_X000002100.1"/>
    <property type="gene ID" value="WBGene00265575"/>
</dbReference>
<dbReference type="GeneID" id="36383068"/>
<organism evidence="2">
    <name type="scientific">Strongyloides ratti</name>
    <name type="common">Parasitic roundworm</name>
    <dbReference type="NCBI Taxonomy" id="34506"/>
    <lineage>
        <taxon>Eukaryota</taxon>
        <taxon>Metazoa</taxon>
        <taxon>Ecdysozoa</taxon>
        <taxon>Nematoda</taxon>
        <taxon>Chromadorea</taxon>
        <taxon>Rhabditida</taxon>
        <taxon>Tylenchina</taxon>
        <taxon>Panagrolaimomorpha</taxon>
        <taxon>Strongyloidoidea</taxon>
        <taxon>Strongyloididae</taxon>
        <taxon>Strongyloides</taxon>
    </lineage>
</organism>
<keyword evidence="3" id="KW-1185">Reference proteome</keyword>
<feature type="region of interest" description="Disordered" evidence="1">
    <location>
        <begin position="426"/>
        <end position="451"/>
    </location>
</feature>
<sequence>MMLINLSKTFFYISFFYKIISQQYDIYPYEAILPKVIRSECRSYDGRKVCSELYNFQPHPRIEGMICEQFGHYSYRCFFNRDDYRWVENIYKPFIESIKLDEKDPLVGSVDYDYKSYASIIRNTCIQNCPILDIEETIPVVHIPYDSTSRIFVESSLQTDKYGITKKYQKMIFIDGKEYFVEVPQQKPILQDDAYLCNEKRRGSVLYNEKKNPCEISINGREHFSRPHIPIINHNNYLNLFDDNVFEICDYDNGCKLTRYNIPFNLNRTSNIFKEMYHKYGHLYENKKPQTTTDIGDYSRRWENSYRQEYDFQKEELGREEHNRHYSRRCYSTGRCRHINIKITDDCNDTNKCYYSNQNVNANRDEEYQRRVESDKQRIDNKRERIRMETEASRQRILQLQEYARRIRIESERQIEKIKQEIEERRRFQEQTDRTNDNQRDEQQYHIKENLSPTNNKVEILSKSCNYDINIRSC</sequence>
<accession>A0A090LLM8</accession>
<dbReference type="RefSeq" id="XP_024509886.1">
    <property type="nucleotide sequence ID" value="XM_024644314.1"/>
</dbReference>
<feature type="compositionally biased region" description="Basic and acidic residues" evidence="1">
    <location>
        <begin position="426"/>
        <end position="449"/>
    </location>
</feature>
<dbReference type="AlphaFoldDB" id="A0A090LLM8"/>
<gene>
    <name evidence="2 4 5" type="ORF">SRAE_X000002100</name>
</gene>
<protein>
    <submittedName>
        <fullName evidence="2 4">Uncharacterized protein</fullName>
    </submittedName>
</protein>
<evidence type="ECO:0000313" key="4">
    <source>
        <dbReference type="WBParaSite" id="SRAE_X000002100.1"/>
    </source>
</evidence>
<name>A0A090LLM8_STRRB</name>